<feature type="domain" description="Thioredoxin" evidence="6">
    <location>
        <begin position="231"/>
        <end position="375"/>
    </location>
</feature>
<evidence type="ECO:0000313" key="8">
    <source>
        <dbReference type="Proteomes" id="UP000028521"/>
    </source>
</evidence>
<reference evidence="8" key="2">
    <citation type="submission" date="2014-07" db="EMBL/GenBank/DDBJ databases">
        <title>Genome sequence of Mangrovimonas yunxiaonensis.</title>
        <authorList>
            <person name="Li Y."/>
            <person name="Zheng T."/>
        </authorList>
    </citation>
    <scope>NUCLEOTIDE SEQUENCE [LARGE SCALE GENOMIC DNA]</scope>
    <source>
        <strain evidence="8">LY01</strain>
    </source>
</reference>
<name>A0A084TJN2_9FLAO</name>
<dbReference type="EMBL" id="JPFK01000007">
    <property type="protein sequence ID" value="KFB00918.1"/>
    <property type="molecule type" value="Genomic_DNA"/>
</dbReference>
<comment type="subcellular location">
    <subcellularLocation>
        <location evidence="1">Cell envelope</location>
    </subcellularLocation>
</comment>
<dbReference type="AlphaFoldDB" id="A0A084TJN2"/>
<dbReference type="PROSITE" id="PS51257">
    <property type="entry name" value="PROKAR_LIPOPROTEIN"/>
    <property type="match status" value="1"/>
</dbReference>
<comment type="caution">
    <text evidence="7">The sequence shown here is derived from an EMBL/GenBank/DDBJ whole genome shotgun (WGS) entry which is preliminary data.</text>
</comment>
<dbReference type="PANTHER" id="PTHR42852">
    <property type="entry name" value="THIOL:DISULFIDE INTERCHANGE PROTEIN DSBE"/>
    <property type="match status" value="1"/>
</dbReference>
<dbReference type="GO" id="GO:0017004">
    <property type="term" value="P:cytochrome complex assembly"/>
    <property type="evidence" value="ECO:0007669"/>
    <property type="project" value="UniProtKB-KW"/>
</dbReference>
<dbReference type="InterPro" id="IPR050553">
    <property type="entry name" value="Thioredoxin_ResA/DsbE_sf"/>
</dbReference>
<evidence type="ECO:0000256" key="4">
    <source>
        <dbReference type="ARBA" id="ARBA00023284"/>
    </source>
</evidence>
<organism evidence="7 8">
    <name type="scientific">Mangrovimonas yunxiaonensis</name>
    <dbReference type="NCBI Taxonomy" id="1197477"/>
    <lineage>
        <taxon>Bacteria</taxon>
        <taxon>Pseudomonadati</taxon>
        <taxon>Bacteroidota</taxon>
        <taxon>Flavobacteriia</taxon>
        <taxon>Flavobacteriales</taxon>
        <taxon>Flavobacteriaceae</taxon>
        <taxon>Mangrovimonas</taxon>
    </lineage>
</organism>
<evidence type="ECO:0000313" key="7">
    <source>
        <dbReference type="EMBL" id="KFB00918.1"/>
    </source>
</evidence>
<dbReference type="InterPro" id="IPR036249">
    <property type="entry name" value="Thioredoxin-like_sf"/>
</dbReference>
<evidence type="ECO:0000256" key="2">
    <source>
        <dbReference type="ARBA" id="ARBA00022748"/>
    </source>
</evidence>
<dbReference type="InterPro" id="IPR025380">
    <property type="entry name" value="DUF4369"/>
</dbReference>
<proteinExistence type="predicted"/>
<accession>A0A084TJN2</accession>
<keyword evidence="5" id="KW-0175">Coiled coil</keyword>
<dbReference type="SUPFAM" id="SSF52833">
    <property type="entry name" value="Thioredoxin-like"/>
    <property type="match status" value="1"/>
</dbReference>
<evidence type="ECO:0000259" key="6">
    <source>
        <dbReference type="PROSITE" id="PS51352"/>
    </source>
</evidence>
<dbReference type="GO" id="GO:0016209">
    <property type="term" value="F:antioxidant activity"/>
    <property type="evidence" value="ECO:0007669"/>
    <property type="project" value="InterPro"/>
</dbReference>
<evidence type="ECO:0000256" key="1">
    <source>
        <dbReference type="ARBA" id="ARBA00004196"/>
    </source>
</evidence>
<dbReference type="PANTHER" id="PTHR42852:SF6">
    <property type="entry name" value="THIOL:DISULFIDE INTERCHANGE PROTEIN DSBE"/>
    <property type="match status" value="1"/>
</dbReference>
<reference evidence="7 8" key="1">
    <citation type="journal article" date="2014" name="Genome Announc.">
        <title>Draft Genome Sequence of the Algicidal Bacterium Mangrovimonas yunxiaonensis Strain LY01.</title>
        <authorList>
            <person name="Li Y."/>
            <person name="Zhu H."/>
            <person name="Li C."/>
            <person name="Zhang H."/>
            <person name="Chen Z."/>
            <person name="Zheng W."/>
            <person name="Xu H."/>
            <person name="Zheng T."/>
        </authorList>
    </citation>
    <scope>NUCLEOTIDE SEQUENCE [LARGE SCALE GENOMIC DNA]</scope>
    <source>
        <strain evidence="7 8">LY01</strain>
    </source>
</reference>
<dbReference type="GO" id="GO:0030313">
    <property type="term" value="C:cell envelope"/>
    <property type="evidence" value="ECO:0007669"/>
    <property type="project" value="UniProtKB-SubCell"/>
</dbReference>
<dbReference type="Pfam" id="PF00578">
    <property type="entry name" value="AhpC-TSA"/>
    <property type="match status" value="1"/>
</dbReference>
<dbReference type="CDD" id="cd02966">
    <property type="entry name" value="TlpA_like_family"/>
    <property type="match status" value="1"/>
</dbReference>
<dbReference type="InterPro" id="IPR013766">
    <property type="entry name" value="Thioredoxin_domain"/>
</dbReference>
<dbReference type="PROSITE" id="PS51352">
    <property type="entry name" value="THIOREDOXIN_2"/>
    <property type="match status" value="1"/>
</dbReference>
<keyword evidence="8" id="KW-1185">Reference proteome</keyword>
<evidence type="ECO:0000256" key="3">
    <source>
        <dbReference type="ARBA" id="ARBA00023157"/>
    </source>
</evidence>
<dbReference type="Pfam" id="PF14289">
    <property type="entry name" value="DUF4369"/>
    <property type="match status" value="1"/>
</dbReference>
<evidence type="ECO:0000256" key="5">
    <source>
        <dbReference type="SAM" id="Coils"/>
    </source>
</evidence>
<feature type="coiled-coil region" evidence="5">
    <location>
        <begin position="152"/>
        <end position="179"/>
    </location>
</feature>
<gene>
    <name evidence="7" type="ORF">IA57_10755</name>
</gene>
<dbReference type="eggNOG" id="COG0526">
    <property type="taxonomic scope" value="Bacteria"/>
</dbReference>
<protein>
    <submittedName>
        <fullName evidence="7">Redoxin family protein</fullName>
    </submittedName>
</protein>
<dbReference type="Proteomes" id="UP000028521">
    <property type="component" value="Unassembled WGS sequence"/>
</dbReference>
<dbReference type="GO" id="GO:0016491">
    <property type="term" value="F:oxidoreductase activity"/>
    <property type="evidence" value="ECO:0007669"/>
    <property type="project" value="InterPro"/>
</dbReference>
<dbReference type="PROSITE" id="PS00194">
    <property type="entry name" value="THIOREDOXIN_1"/>
    <property type="match status" value="1"/>
</dbReference>
<keyword evidence="4" id="KW-0676">Redox-active center</keyword>
<keyword evidence="2" id="KW-0201">Cytochrome c-type biogenesis</keyword>
<dbReference type="Gene3D" id="3.40.30.10">
    <property type="entry name" value="Glutaredoxin"/>
    <property type="match status" value="1"/>
</dbReference>
<dbReference type="InterPro" id="IPR000866">
    <property type="entry name" value="AhpC/TSA"/>
</dbReference>
<keyword evidence="3" id="KW-1015">Disulfide bond</keyword>
<sequence length="375" mass="41392">MKRIFYISILTLLITACKNEPKIDGFAINATIDAAANGKKVTLYAADPQNQTVLDTARVANGQVTLKGKVTHPDLYLLTIEGQNERFPLMVENSLMELEINNDSLMGSTITGSTENKIFDTFKSNLNPIREKNKTLMAAYRTASQEKDTATMEALRTEFEDFVQEINNKNLEIAKANNNLVVSAMVLESLSNSNAVKIAEAKAIYDTFTETVKTSPIGTRLGERLNNELATAEGSIAPNFSAPNPEGEMVALNDIKGKVTIIDFWAAWCGPCRKENPNVVKVYNKYHEKGLEIIGVSLDGTPRQKDAKAAWTEAIEKDGLTWHQVSNLKYFNGPVAQQYNIRAIPATFILDAEGKIVAKNLRGKALEDKIAEMLD</sequence>
<dbReference type="InterPro" id="IPR017937">
    <property type="entry name" value="Thioredoxin_CS"/>
</dbReference>